<dbReference type="InterPro" id="IPR046433">
    <property type="entry name" value="ActCoA_hydro"/>
</dbReference>
<dbReference type="EMBL" id="JBHSWA010000003">
    <property type="protein sequence ID" value="MFC6643433.1"/>
    <property type="molecule type" value="Genomic_DNA"/>
</dbReference>
<dbReference type="RefSeq" id="WP_132446449.1">
    <property type="nucleotide sequence ID" value="NZ_JBHSWA010000003.1"/>
</dbReference>
<dbReference type="PANTHER" id="PTHR21432:SF20">
    <property type="entry name" value="ACETYL-COA HYDROLASE"/>
    <property type="match status" value="1"/>
</dbReference>
<dbReference type="PANTHER" id="PTHR21432">
    <property type="entry name" value="ACETYL-COA HYDROLASE-RELATED"/>
    <property type="match status" value="1"/>
</dbReference>
<dbReference type="InterPro" id="IPR037171">
    <property type="entry name" value="NagB/RpiA_transferase-like"/>
</dbReference>
<dbReference type="Gene3D" id="3.40.1080.20">
    <property type="entry name" value="Acetyl-CoA hydrolase/transferase C-terminal domain"/>
    <property type="match status" value="1"/>
</dbReference>
<keyword evidence="3" id="KW-1185">Reference proteome</keyword>
<evidence type="ECO:0000259" key="1">
    <source>
        <dbReference type="Pfam" id="PF13336"/>
    </source>
</evidence>
<dbReference type="InterPro" id="IPR038460">
    <property type="entry name" value="AcetylCoA_hyd_C_sf"/>
</dbReference>
<dbReference type="Proteomes" id="UP001596403">
    <property type="component" value="Unassembled WGS sequence"/>
</dbReference>
<dbReference type="Gene3D" id="3.30.750.70">
    <property type="entry name" value="4-hydroxybutyrate coenzyme like domains"/>
    <property type="match status" value="1"/>
</dbReference>
<dbReference type="Pfam" id="PF13336">
    <property type="entry name" value="AcetylCoA_hyd_C"/>
    <property type="match status" value="1"/>
</dbReference>
<proteinExistence type="predicted"/>
<evidence type="ECO:0000313" key="3">
    <source>
        <dbReference type="Proteomes" id="UP001596403"/>
    </source>
</evidence>
<feature type="domain" description="Acetyl-CoA hydrolase/transferase C-terminal" evidence="1">
    <location>
        <begin position="329"/>
        <end position="490"/>
    </location>
</feature>
<keyword evidence="2" id="KW-0378">Hydrolase</keyword>
<organism evidence="2 3">
    <name type="scientific">Sulfitobacter profundi</name>
    <dbReference type="NCBI Taxonomy" id="2679961"/>
    <lineage>
        <taxon>Bacteria</taxon>
        <taxon>Pseudomonadati</taxon>
        <taxon>Pseudomonadota</taxon>
        <taxon>Alphaproteobacteria</taxon>
        <taxon>Rhodobacterales</taxon>
        <taxon>Roseobacteraceae</taxon>
        <taxon>Sulfitobacter</taxon>
    </lineage>
</organism>
<protein>
    <submittedName>
        <fullName evidence="2">Acetyl-CoA hydrolase/transferase C-terminal domain-containing protein</fullName>
    </submittedName>
</protein>
<comment type="caution">
    <text evidence="2">The sequence shown here is derived from an EMBL/GenBank/DDBJ whole genome shotgun (WGS) entry which is preliminary data.</text>
</comment>
<dbReference type="Gene3D" id="3.40.1080.10">
    <property type="entry name" value="Glutaconate Coenzyme A-transferase"/>
    <property type="match status" value="1"/>
</dbReference>
<dbReference type="SUPFAM" id="SSF100950">
    <property type="entry name" value="NagB/RpiA/CoA transferase-like"/>
    <property type="match status" value="1"/>
</dbReference>
<gene>
    <name evidence="2" type="ORF">ACFQAU_18690</name>
</gene>
<dbReference type="GO" id="GO:0016787">
    <property type="term" value="F:hydrolase activity"/>
    <property type="evidence" value="ECO:0007669"/>
    <property type="project" value="UniProtKB-KW"/>
</dbReference>
<dbReference type="InterPro" id="IPR026888">
    <property type="entry name" value="AcetylCoA_hyd_C"/>
</dbReference>
<name>A0ABW1Z5K9_9RHOB</name>
<accession>A0ABW1Z5K9</accession>
<reference evidence="3" key="1">
    <citation type="journal article" date="2019" name="Int. J. Syst. Evol. Microbiol.">
        <title>The Global Catalogue of Microorganisms (GCM) 10K type strain sequencing project: providing services to taxonomists for standard genome sequencing and annotation.</title>
        <authorList>
            <consortium name="The Broad Institute Genomics Platform"/>
            <consortium name="The Broad Institute Genome Sequencing Center for Infectious Disease"/>
            <person name="Wu L."/>
            <person name="Ma J."/>
        </authorList>
    </citation>
    <scope>NUCLEOTIDE SEQUENCE [LARGE SCALE GENOMIC DNA]</scope>
    <source>
        <strain evidence="3">NBRC 111368</strain>
    </source>
</reference>
<sequence length="603" mass="66350">MEREDEADTIAQQLYESTGGEIRLALPLGLGKPLTLVDALVRGARNVPERKLSIFTALTLERPPLSSDMEQRFLEPALDRLFGAYPGPLYVRMLREGTLPSNVTVNEFFLFAGRWLGADAMQQAYIAANYTHARDVLLDRQPNVLLQLVAEKGGQFSLSSNTDISADLFAFRAAGKVDFQVAFEVHPEMPFMQGDGAVMNANEADHVLHGAPDYNLFSAVRRPVEDAAHAIGLHVSGLIRDGGTLQIGIGGIGDAVAHALILRDEGKMHTIQRGCPFPQGDRHEAPFREGLYAVTEMLVGGLLALFEAGILRREVDGAVIDAGFFVETRDFYKRLRCLPEDQRAKIAMRPVSFTNSLYGDEEAKRAARVNARFVNGAMQVSLLGDVMSDTLDDGQVVSGVGGQFNFVEQAFALEGGRSVITLPAWRMSGGTPCSNIRWTLDTVTVPRHMRDVVVTEYGAADLRGLSDAQVIAALLNITDSRFQSKLMEQAKTVGKLPDNHEIPEAHRENYPQRVRAWIEGHRAALPTFPLGSDFDDIERVLLPALAELKELSSTWRGKAQLLVASLWLPPHEQELQAMSRMGFKTNEGLTARALQGALRRTVR</sequence>
<evidence type="ECO:0000313" key="2">
    <source>
        <dbReference type="EMBL" id="MFC6643433.1"/>
    </source>
</evidence>